<reference evidence="5 6" key="1">
    <citation type="submission" date="2014-05" db="EMBL/GenBank/DDBJ databases">
        <authorList>
            <person name="Sibley D."/>
            <person name="Venepally P."/>
            <person name="Karamycheva S."/>
            <person name="Hadjithomas M."/>
            <person name="Khan A."/>
            <person name="Brunk B."/>
            <person name="Roos D."/>
            <person name="Caler E."/>
            <person name="Lorenzi H."/>
        </authorList>
    </citation>
    <scope>NUCLEOTIDE SEQUENCE [LARGE SCALE GENOMIC DNA]</scope>
    <source>
        <strain evidence="5 6">RUB</strain>
    </source>
</reference>
<dbReference type="GO" id="GO:0071007">
    <property type="term" value="C:U2-type catalytic step 2 spliceosome"/>
    <property type="evidence" value="ECO:0007669"/>
    <property type="project" value="TreeGrafter"/>
</dbReference>
<evidence type="ECO:0000259" key="4">
    <source>
        <dbReference type="Pfam" id="PF23220"/>
    </source>
</evidence>
<dbReference type="Gene3D" id="1.25.40.10">
    <property type="entry name" value="Tetratricopeptide repeat domain"/>
    <property type="match status" value="1"/>
</dbReference>
<dbReference type="OrthoDB" id="10067343at2759"/>
<evidence type="ECO:0000313" key="5">
    <source>
        <dbReference type="EMBL" id="KFG56574.1"/>
    </source>
</evidence>
<evidence type="ECO:0000256" key="3">
    <source>
        <dbReference type="SAM" id="MobiDB-lite"/>
    </source>
</evidence>
<feature type="compositionally biased region" description="Basic residues" evidence="3">
    <location>
        <begin position="190"/>
        <end position="199"/>
    </location>
</feature>
<feature type="region of interest" description="Disordered" evidence="3">
    <location>
        <begin position="172"/>
        <end position="201"/>
    </location>
</feature>
<accession>A0A086LIV6</accession>
<dbReference type="InterPro" id="IPR011990">
    <property type="entry name" value="TPR-like_helical_dom_sf"/>
</dbReference>
<proteinExistence type="predicted"/>
<comment type="caution">
    <text evidence="5">The sequence shown here is derived from an EMBL/GenBank/DDBJ whole genome shotgun (WGS) entry which is preliminary data.</text>
</comment>
<dbReference type="PANTHER" id="PTHR11246">
    <property type="entry name" value="PRE-MRNA SPLICING FACTOR"/>
    <property type="match status" value="1"/>
</dbReference>
<dbReference type="Pfam" id="PF23220">
    <property type="entry name" value="HAT_Syf1_M"/>
    <property type="match status" value="1"/>
</dbReference>
<dbReference type="VEuPathDB" id="ToxoDB:TGRUB_434370"/>
<keyword evidence="2" id="KW-0677">Repeat</keyword>
<dbReference type="PANTHER" id="PTHR11246:SF5">
    <property type="entry name" value="PRE-MRNA-SPLICING FACTOR SYF1"/>
    <property type="match status" value="1"/>
</dbReference>
<keyword evidence="1" id="KW-0508">mRNA splicing</keyword>
<evidence type="ECO:0000313" key="6">
    <source>
        <dbReference type="Proteomes" id="UP000028834"/>
    </source>
</evidence>
<keyword evidence="1" id="KW-0747">Spliceosome</keyword>
<dbReference type="GO" id="GO:0071014">
    <property type="term" value="C:post-mRNA release spliceosomal complex"/>
    <property type="evidence" value="ECO:0007669"/>
    <property type="project" value="TreeGrafter"/>
</dbReference>
<dbReference type="InterPro" id="IPR045075">
    <property type="entry name" value="Syf1-like"/>
</dbReference>
<dbReference type="Proteomes" id="UP000028834">
    <property type="component" value="Unassembled WGS sequence"/>
</dbReference>
<sequence>MKAGRFPGWSVQEAGVVETTLRVYRRCLMLLPEKVEDFIAYLQSPEVGRYDDAARLLAEVVNDESSETQRTKHELWLELCDLVCKHPREIKSLRAEAVLRSGISRFSDQVGKLWCALASHFVRLGQLEKTRDVFEEALCGVGTLHDLALVYDAFVQFEESLLAAKMKELEDEENAGPDCAASEDAADRRERKRRRKEKKKQQSEEVDFLMTRLEFLTERRPLLVSSCKLRQNPHNVHEWLARVDLFKGDTAKVPLQKRQPKQHTRDS</sequence>
<evidence type="ECO:0000256" key="1">
    <source>
        <dbReference type="ARBA" id="ARBA00022728"/>
    </source>
</evidence>
<name>A0A086LIV6_TOXGO</name>
<dbReference type="SUPFAM" id="SSF48452">
    <property type="entry name" value="TPR-like"/>
    <property type="match status" value="1"/>
</dbReference>
<dbReference type="EMBL" id="AFYV02003198">
    <property type="protein sequence ID" value="KFG56574.1"/>
    <property type="molecule type" value="Genomic_DNA"/>
</dbReference>
<feature type="domain" description="Pre-mRNA-splicing factor SYF1 central HAT repeats" evidence="4">
    <location>
        <begin position="35"/>
        <end position="253"/>
    </location>
</feature>
<keyword evidence="1" id="KW-0507">mRNA processing</keyword>
<dbReference type="GO" id="GO:0000349">
    <property type="term" value="P:generation of catalytic spliceosome for first transesterification step"/>
    <property type="evidence" value="ECO:0007669"/>
    <property type="project" value="TreeGrafter"/>
</dbReference>
<dbReference type="AlphaFoldDB" id="A0A086LIV6"/>
<protein>
    <submittedName>
        <fullName evidence="5">XPA binding 2 family protein</fullName>
    </submittedName>
</protein>
<dbReference type="InterPro" id="IPR056350">
    <property type="entry name" value="HAT_Syf1_central"/>
</dbReference>
<organism evidence="5 6">
    <name type="scientific">Toxoplasma gondii RUB</name>
    <dbReference type="NCBI Taxonomy" id="935652"/>
    <lineage>
        <taxon>Eukaryota</taxon>
        <taxon>Sar</taxon>
        <taxon>Alveolata</taxon>
        <taxon>Apicomplexa</taxon>
        <taxon>Conoidasida</taxon>
        <taxon>Coccidia</taxon>
        <taxon>Eucoccidiorida</taxon>
        <taxon>Eimeriorina</taxon>
        <taxon>Sarcocystidae</taxon>
        <taxon>Toxoplasma</taxon>
    </lineage>
</organism>
<gene>
    <name evidence="5" type="ORF">TGRUB_434370</name>
</gene>
<evidence type="ECO:0000256" key="2">
    <source>
        <dbReference type="ARBA" id="ARBA00022737"/>
    </source>
</evidence>
<dbReference type="GO" id="GO:0000974">
    <property type="term" value="C:Prp19 complex"/>
    <property type="evidence" value="ECO:0007669"/>
    <property type="project" value="TreeGrafter"/>
</dbReference>